<dbReference type="EMBL" id="MU157835">
    <property type="protein sequence ID" value="KAF9531495.1"/>
    <property type="molecule type" value="Genomic_DNA"/>
</dbReference>
<keyword evidence="9" id="KW-0547">Nucleotide-binding</keyword>
<dbReference type="OrthoDB" id="361797at2759"/>
<evidence type="ECO:0000256" key="1">
    <source>
        <dbReference type="ARBA" id="ARBA00007532"/>
    </source>
</evidence>
<comment type="cofactor">
    <cofactor evidence="9 11">
        <name>FAD</name>
        <dbReference type="ChEBI" id="CHEBI:57692"/>
    </cofactor>
    <text evidence="9 11">Binds 1 FAD per subunit.</text>
</comment>
<evidence type="ECO:0000256" key="3">
    <source>
        <dbReference type="ARBA" id="ARBA00022827"/>
    </source>
</evidence>
<name>A0A9P6ELU8_9AGAR</name>
<evidence type="ECO:0000256" key="10">
    <source>
        <dbReference type="PIRSR" id="PIRSR000350-4"/>
    </source>
</evidence>
<dbReference type="Pfam" id="PF02852">
    <property type="entry name" value="Pyr_redox_dim"/>
    <property type="match status" value="1"/>
</dbReference>
<evidence type="ECO:0000256" key="9">
    <source>
        <dbReference type="PIRSR" id="PIRSR000350-3"/>
    </source>
</evidence>
<dbReference type="PRINTS" id="PR00411">
    <property type="entry name" value="PNDRDTASEI"/>
</dbReference>
<keyword evidence="3 9" id="KW-0274">FAD</keyword>
<feature type="binding site" evidence="9">
    <location>
        <position position="305"/>
    </location>
    <ligand>
        <name>NAD(+)</name>
        <dbReference type="ChEBI" id="CHEBI:57540"/>
    </ligand>
</feature>
<dbReference type="FunFam" id="3.50.50.60:FF:000001">
    <property type="entry name" value="Dihydrolipoyl dehydrogenase, mitochondrial"/>
    <property type="match status" value="1"/>
</dbReference>
<keyword evidence="15" id="KW-1185">Reference proteome</keyword>
<dbReference type="PRINTS" id="PR00368">
    <property type="entry name" value="FADPNR"/>
</dbReference>
<dbReference type="EC" id="1.8.1.4" evidence="11"/>
<reference evidence="14" key="1">
    <citation type="submission" date="2020-11" db="EMBL/GenBank/DDBJ databases">
        <authorList>
            <consortium name="DOE Joint Genome Institute"/>
            <person name="Ahrendt S."/>
            <person name="Riley R."/>
            <person name="Andreopoulos W."/>
            <person name="Labutti K."/>
            <person name="Pangilinan J."/>
            <person name="Ruiz-Duenas F.J."/>
            <person name="Barrasa J.M."/>
            <person name="Sanchez-Garcia M."/>
            <person name="Camarero S."/>
            <person name="Miyauchi S."/>
            <person name="Serrano A."/>
            <person name="Linde D."/>
            <person name="Babiker R."/>
            <person name="Drula E."/>
            <person name="Ayuso-Fernandez I."/>
            <person name="Pacheco R."/>
            <person name="Padilla G."/>
            <person name="Ferreira P."/>
            <person name="Barriuso J."/>
            <person name="Kellner H."/>
            <person name="Castanera R."/>
            <person name="Alfaro M."/>
            <person name="Ramirez L."/>
            <person name="Pisabarro A.G."/>
            <person name="Kuo A."/>
            <person name="Tritt A."/>
            <person name="Lipzen A."/>
            <person name="He G."/>
            <person name="Yan M."/>
            <person name="Ng V."/>
            <person name="Cullen D."/>
            <person name="Martin F."/>
            <person name="Rosso M.-N."/>
            <person name="Henrissat B."/>
            <person name="Hibbett D."/>
            <person name="Martinez A.T."/>
            <person name="Grigoriev I.V."/>
        </authorList>
    </citation>
    <scope>NUCLEOTIDE SEQUENCE</scope>
    <source>
        <strain evidence="14">CBS 506.95</strain>
    </source>
</reference>
<feature type="disulfide bond" description="Redox-active" evidence="10">
    <location>
        <begin position="69"/>
        <end position="74"/>
    </location>
</feature>
<dbReference type="InterPro" id="IPR001100">
    <property type="entry name" value="Pyr_nuc-diS_OxRdtase"/>
</dbReference>
<sequence>MLGRVAQRNLTRVGKCRSSAIRGLATAAEPYDVVVIGGGPGGYVAAIKAAQLGLRTACVEKRGALGGTCLNVGCIPSKAMLNNSHLYHQAKHDFEHRGIDVSGVALNLPKMLKAKQDSVTGLTKGVEFLFKQNKVDYIKGSASFVSNTRLSITPISESESSSEIEAKNIIIATGSEVAPFPGGAIEIDEKQIVSSTGALELQEVPKKMVVIGGGIIGLEMGSVWSRLGAEVTVVEFLGAIGGVGIDEEVSKQFQRTLTKQGIKFKLNTKVLSAEKKDGKVFLEAEPAKGGKAESLEADVVLVAVGRRPYTDGLNLEAAGIEKDEKGRVVIDDQFTTSQKNIRCIGDVTFGPMLAHKAEEEGIAAVEFIKSGHGHVNYNAIPSVVYTHPEVAWVGKTEQDLKKDGVKYKIGKFMFSANSRAKTNLDTDGFVKFLTEAETDRILGVHIMGPNAGEMIAEGVLAMEYGASAEDVARTTHAHPTLSEAFKEAAMAAYSKPIHM</sequence>
<keyword evidence="6" id="KW-1015">Disulfide bond</keyword>
<evidence type="ECO:0000256" key="11">
    <source>
        <dbReference type="RuleBase" id="RU003692"/>
    </source>
</evidence>
<dbReference type="InterPro" id="IPR036188">
    <property type="entry name" value="FAD/NAD-bd_sf"/>
</dbReference>
<dbReference type="Gene3D" id="3.50.50.60">
    <property type="entry name" value="FAD/NAD(P)-binding domain"/>
    <property type="match status" value="2"/>
</dbReference>
<dbReference type="SUPFAM" id="SSF51905">
    <property type="entry name" value="FAD/NAD(P)-binding domain"/>
    <property type="match status" value="1"/>
</dbReference>
<comment type="catalytic activity">
    <reaction evidence="11">
        <text>N(6)-[(R)-dihydrolipoyl]-L-lysyl-[protein] + NAD(+) = N(6)-[(R)-lipoyl]-L-lysyl-[protein] + NADH + H(+)</text>
        <dbReference type="Rhea" id="RHEA:15045"/>
        <dbReference type="Rhea" id="RHEA-COMP:10474"/>
        <dbReference type="Rhea" id="RHEA-COMP:10475"/>
        <dbReference type="ChEBI" id="CHEBI:15378"/>
        <dbReference type="ChEBI" id="CHEBI:57540"/>
        <dbReference type="ChEBI" id="CHEBI:57945"/>
        <dbReference type="ChEBI" id="CHEBI:83099"/>
        <dbReference type="ChEBI" id="CHEBI:83100"/>
        <dbReference type="EC" id="1.8.1.4"/>
    </reaction>
</comment>
<organism evidence="14 15">
    <name type="scientific">Crepidotus variabilis</name>
    <dbReference type="NCBI Taxonomy" id="179855"/>
    <lineage>
        <taxon>Eukaryota</taxon>
        <taxon>Fungi</taxon>
        <taxon>Dikarya</taxon>
        <taxon>Basidiomycota</taxon>
        <taxon>Agaricomycotina</taxon>
        <taxon>Agaricomycetes</taxon>
        <taxon>Agaricomycetidae</taxon>
        <taxon>Agaricales</taxon>
        <taxon>Agaricineae</taxon>
        <taxon>Crepidotaceae</taxon>
        <taxon>Crepidotus</taxon>
    </lineage>
</organism>
<dbReference type="GO" id="GO:0004148">
    <property type="term" value="F:dihydrolipoyl dehydrogenase (NADH) activity"/>
    <property type="evidence" value="ECO:0007669"/>
    <property type="project" value="UniProtKB-EC"/>
</dbReference>
<dbReference type="AlphaFoldDB" id="A0A9P6ELU8"/>
<keyword evidence="7 11" id="KW-0676">Redox-active center</keyword>
<keyword evidence="4 11" id="KW-0560">Oxidoreductase</keyword>
<evidence type="ECO:0000256" key="2">
    <source>
        <dbReference type="ARBA" id="ARBA00022630"/>
    </source>
</evidence>
<evidence type="ECO:0000256" key="4">
    <source>
        <dbReference type="ARBA" id="ARBA00023002"/>
    </source>
</evidence>
<dbReference type="Gene3D" id="3.30.390.30">
    <property type="match status" value="1"/>
</dbReference>
<protein>
    <recommendedName>
        <fullName evidence="11">Dihydrolipoyl dehydrogenase</fullName>
        <ecNumber evidence="11">1.8.1.4</ecNumber>
    </recommendedName>
</protein>
<feature type="binding site" evidence="9">
    <location>
        <begin position="173"/>
        <end position="175"/>
    </location>
    <ligand>
        <name>FAD</name>
        <dbReference type="ChEBI" id="CHEBI:57692"/>
    </ligand>
</feature>
<dbReference type="PIRSF" id="PIRSF000350">
    <property type="entry name" value="Mercury_reductase_MerA"/>
    <property type="match status" value="1"/>
</dbReference>
<evidence type="ECO:0000256" key="8">
    <source>
        <dbReference type="PIRSR" id="PIRSR000350-2"/>
    </source>
</evidence>
<feature type="domain" description="FAD/NAD(P)-binding" evidence="13">
    <location>
        <begin position="31"/>
        <end position="361"/>
    </location>
</feature>
<dbReference type="InterPro" id="IPR004099">
    <property type="entry name" value="Pyr_nucl-diS_OxRdtase_dimer"/>
</dbReference>
<dbReference type="GO" id="GO:0050660">
    <property type="term" value="F:flavin adenine dinucleotide binding"/>
    <property type="evidence" value="ECO:0007669"/>
    <property type="project" value="InterPro"/>
</dbReference>
<feature type="binding site" evidence="9">
    <location>
        <position position="78"/>
    </location>
    <ligand>
        <name>FAD</name>
        <dbReference type="ChEBI" id="CHEBI:57692"/>
    </ligand>
</feature>
<feature type="active site" description="Proton acceptor" evidence="8">
    <location>
        <position position="478"/>
    </location>
</feature>
<comment type="similarity">
    <text evidence="1 11">Belongs to the class-I pyridine nucleotide-disulfide oxidoreductase family.</text>
</comment>
<keyword evidence="5 9" id="KW-0520">NAD</keyword>
<dbReference type="Proteomes" id="UP000807306">
    <property type="component" value="Unassembled WGS sequence"/>
</dbReference>
<evidence type="ECO:0000259" key="12">
    <source>
        <dbReference type="Pfam" id="PF02852"/>
    </source>
</evidence>
<dbReference type="NCBIfam" id="TIGR01350">
    <property type="entry name" value="lipoamide_DH"/>
    <property type="match status" value="1"/>
</dbReference>
<dbReference type="InterPro" id="IPR012999">
    <property type="entry name" value="Pyr_OxRdtase_I_AS"/>
</dbReference>
<feature type="domain" description="Pyridine nucleotide-disulphide oxidoreductase dimerisation" evidence="12">
    <location>
        <begin position="380"/>
        <end position="489"/>
    </location>
</feature>
<evidence type="ECO:0000256" key="5">
    <source>
        <dbReference type="ARBA" id="ARBA00023027"/>
    </source>
</evidence>
<dbReference type="GO" id="GO:0045252">
    <property type="term" value="C:oxoglutarate dehydrogenase complex"/>
    <property type="evidence" value="ECO:0007669"/>
    <property type="project" value="TreeGrafter"/>
</dbReference>
<dbReference type="GO" id="GO:0006103">
    <property type="term" value="P:2-oxoglutarate metabolic process"/>
    <property type="evidence" value="ECO:0007669"/>
    <property type="project" value="TreeGrafter"/>
</dbReference>
<dbReference type="InterPro" id="IPR016156">
    <property type="entry name" value="FAD/NAD-linked_Rdtase_dimer_sf"/>
</dbReference>
<dbReference type="FunFam" id="3.30.390.30:FF:000001">
    <property type="entry name" value="Dihydrolipoyl dehydrogenase"/>
    <property type="match status" value="1"/>
</dbReference>
<dbReference type="PANTHER" id="PTHR22912">
    <property type="entry name" value="DISULFIDE OXIDOREDUCTASE"/>
    <property type="match status" value="1"/>
</dbReference>
<keyword evidence="2 11" id="KW-0285">Flavoprotein</keyword>
<proteinExistence type="inferred from homology"/>
<gene>
    <name evidence="14" type="ORF">CPB83DRAFT_849126</name>
</gene>
<comment type="miscellaneous">
    <text evidence="11">The active site is a redox-active disulfide bond.</text>
</comment>
<feature type="binding site" evidence="9">
    <location>
        <begin position="212"/>
        <end position="219"/>
    </location>
    <ligand>
        <name>NAD(+)</name>
        <dbReference type="ChEBI" id="CHEBI:57540"/>
    </ligand>
</feature>
<feature type="binding site" evidence="9">
    <location>
        <position position="346"/>
    </location>
    <ligand>
        <name>FAD</name>
        <dbReference type="ChEBI" id="CHEBI:57692"/>
    </ligand>
</feature>
<evidence type="ECO:0000313" key="14">
    <source>
        <dbReference type="EMBL" id="KAF9531495.1"/>
    </source>
</evidence>
<evidence type="ECO:0000256" key="6">
    <source>
        <dbReference type="ARBA" id="ARBA00023157"/>
    </source>
</evidence>
<dbReference type="GO" id="GO:0005739">
    <property type="term" value="C:mitochondrion"/>
    <property type="evidence" value="ECO:0007669"/>
    <property type="project" value="TreeGrafter"/>
</dbReference>
<comment type="caution">
    <text evidence="14">The sequence shown here is derived from an EMBL/GenBank/DDBJ whole genome shotgun (WGS) entry which is preliminary data.</text>
</comment>
<dbReference type="InterPro" id="IPR006258">
    <property type="entry name" value="Lipoamide_DH"/>
</dbReference>
<dbReference type="InterPro" id="IPR023753">
    <property type="entry name" value="FAD/NAD-binding_dom"/>
</dbReference>
<feature type="binding site" evidence="9">
    <location>
        <begin position="352"/>
        <end position="355"/>
    </location>
    <ligand>
        <name>FAD</name>
        <dbReference type="ChEBI" id="CHEBI:57692"/>
    </ligand>
</feature>
<evidence type="ECO:0000256" key="7">
    <source>
        <dbReference type="ARBA" id="ARBA00023284"/>
    </source>
</evidence>
<feature type="binding site" evidence="9">
    <location>
        <position position="235"/>
    </location>
    <ligand>
        <name>NAD(+)</name>
        <dbReference type="ChEBI" id="CHEBI:57540"/>
    </ligand>
</feature>
<dbReference type="InterPro" id="IPR050151">
    <property type="entry name" value="Class-I_Pyr_Nuc-Dis_Oxidored"/>
</dbReference>
<evidence type="ECO:0000313" key="15">
    <source>
        <dbReference type="Proteomes" id="UP000807306"/>
    </source>
</evidence>
<accession>A0A9P6ELU8</accession>
<dbReference type="PANTHER" id="PTHR22912:SF151">
    <property type="entry name" value="DIHYDROLIPOYL DEHYDROGENASE, MITOCHONDRIAL"/>
    <property type="match status" value="1"/>
</dbReference>
<evidence type="ECO:0000259" key="13">
    <source>
        <dbReference type="Pfam" id="PF07992"/>
    </source>
</evidence>
<dbReference type="Pfam" id="PF07992">
    <property type="entry name" value="Pyr_redox_2"/>
    <property type="match status" value="1"/>
</dbReference>
<dbReference type="PROSITE" id="PS00076">
    <property type="entry name" value="PYRIDINE_REDOX_1"/>
    <property type="match status" value="1"/>
</dbReference>
<dbReference type="SUPFAM" id="SSF55424">
    <property type="entry name" value="FAD/NAD-linked reductases, dimerisation (C-terminal) domain"/>
    <property type="match status" value="1"/>
</dbReference>